<proteinExistence type="predicted"/>
<evidence type="ECO:0000313" key="2">
    <source>
        <dbReference type="EMBL" id="KAJ9490085.1"/>
    </source>
</evidence>
<accession>A0AAI9TNH6</accession>
<reference evidence="2" key="2">
    <citation type="journal article" date="2016" name="Fungal Biol.">
        <title>Ochratoxin A production by Penicillium thymicola.</title>
        <authorList>
            <person name="Nguyen H.D.T."/>
            <person name="McMullin D.R."/>
            <person name="Ponomareva E."/>
            <person name="Riley R."/>
            <person name="Pomraning K.R."/>
            <person name="Baker S.E."/>
            <person name="Seifert K.A."/>
        </authorList>
    </citation>
    <scope>NUCLEOTIDE SEQUENCE</scope>
    <source>
        <strain evidence="2">DAOM 180753</strain>
    </source>
</reference>
<gene>
    <name evidence="2" type="ORF">VN97_g3173</name>
</gene>
<reference evidence="2" key="1">
    <citation type="submission" date="2015-06" db="EMBL/GenBank/DDBJ databases">
        <authorList>
            <person name="Nguyen H."/>
        </authorList>
    </citation>
    <scope>NUCLEOTIDE SEQUENCE</scope>
    <source>
        <strain evidence="2">DAOM 180753</strain>
    </source>
</reference>
<comment type="caution">
    <text evidence="2">The sequence shown here is derived from an EMBL/GenBank/DDBJ whole genome shotgun (WGS) entry which is preliminary data.</text>
</comment>
<keyword evidence="3" id="KW-1185">Reference proteome</keyword>
<protein>
    <submittedName>
        <fullName evidence="2">Uncharacterized protein</fullName>
    </submittedName>
</protein>
<dbReference type="AlphaFoldDB" id="A0AAI9TNH6"/>
<sequence>MEWTMDFPRSWLPNGLNEGDEVSLDKPTSSRWVIGKPVNTHSYQSDERRFDSYFHMSAMSTRTKLPSPETEQISPPRSWMRTNTSPLDARKIRLYC</sequence>
<organism evidence="2 3">
    <name type="scientific">Penicillium thymicola</name>
    <dbReference type="NCBI Taxonomy" id="293382"/>
    <lineage>
        <taxon>Eukaryota</taxon>
        <taxon>Fungi</taxon>
        <taxon>Dikarya</taxon>
        <taxon>Ascomycota</taxon>
        <taxon>Pezizomycotina</taxon>
        <taxon>Eurotiomycetes</taxon>
        <taxon>Eurotiomycetidae</taxon>
        <taxon>Eurotiales</taxon>
        <taxon>Aspergillaceae</taxon>
        <taxon>Penicillium</taxon>
    </lineage>
</organism>
<dbReference type="EMBL" id="LACB01000066">
    <property type="protein sequence ID" value="KAJ9490085.1"/>
    <property type="molecule type" value="Genomic_DNA"/>
</dbReference>
<name>A0AAI9TNH6_PENTH</name>
<evidence type="ECO:0000256" key="1">
    <source>
        <dbReference type="SAM" id="MobiDB-lite"/>
    </source>
</evidence>
<evidence type="ECO:0000313" key="3">
    <source>
        <dbReference type="Proteomes" id="UP001227192"/>
    </source>
</evidence>
<feature type="region of interest" description="Disordered" evidence="1">
    <location>
        <begin position="61"/>
        <end position="83"/>
    </location>
</feature>
<dbReference type="Proteomes" id="UP001227192">
    <property type="component" value="Unassembled WGS sequence"/>
</dbReference>